<evidence type="ECO:0000313" key="2">
    <source>
        <dbReference type="EMBL" id="QVL33962.1"/>
    </source>
</evidence>
<dbReference type="RefSeq" id="WP_213498938.1">
    <property type="nucleotide sequence ID" value="NZ_CP074694.1"/>
</dbReference>
<organism evidence="2 3">
    <name type="scientific">Telmatocola sphagniphila</name>
    <dbReference type="NCBI Taxonomy" id="1123043"/>
    <lineage>
        <taxon>Bacteria</taxon>
        <taxon>Pseudomonadati</taxon>
        <taxon>Planctomycetota</taxon>
        <taxon>Planctomycetia</taxon>
        <taxon>Gemmatales</taxon>
        <taxon>Gemmataceae</taxon>
    </lineage>
</organism>
<gene>
    <name evidence="2" type="ORF">KIH39_08655</name>
</gene>
<feature type="chain" id="PRO_5034344484" evidence="1">
    <location>
        <begin position="27"/>
        <end position="98"/>
    </location>
</feature>
<reference evidence="2" key="1">
    <citation type="submission" date="2021-05" db="EMBL/GenBank/DDBJ databases">
        <title>Complete genome sequence of the cellulolytic planctomycete Telmatocola sphagniphila SP2T and characterization of the first cellulase from planctomycetes.</title>
        <authorList>
            <person name="Rakitin A.L."/>
            <person name="Beletsky A.V."/>
            <person name="Naumoff D.G."/>
            <person name="Kulichevskaya I.S."/>
            <person name="Mardanov A.V."/>
            <person name="Ravin N.V."/>
            <person name="Dedysh S.N."/>
        </authorList>
    </citation>
    <scope>NUCLEOTIDE SEQUENCE</scope>
    <source>
        <strain evidence="2">SP2T</strain>
    </source>
</reference>
<accession>A0A8E6B9P8</accession>
<protein>
    <submittedName>
        <fullName evidence="2">Uncharacterized protein</fullName>
    </submittedName>
</protein>
<dbReference type="EMBL" id="CP074694">
    <property type="protein sequence ID" value="QVL33962.1"/>
    <property type="molecule type" value="Genomic_DNA"/>
</dbReference>
<keyword evidence="1" id="KW-0732">Signal</keyword>
<feature type="signal peptide" evidence="1">
    <location>
        <begin position="1"/>
        <end position="26"/>
    </location>
</feature>
<evidence type="ECO:0000256" key="1">
    <source>
        <dbReference type="SAM" id="SignalP"/>
    </source>
</evidence>
<name>A0A8E6B9P8_9BACT</name>
<dbReference type="AlphaFoldDB" id="A0A8E6B9P8"/>
<proteinExistence type="predicted"/>
<dbReference type="Proteomes" id="UP000676194">
    <property type="component" value="Chromosome"/>
</dbReference>
<evidence type="ECO:0000313" key="3">
    <source>
        <dbReference type="Proteomes" id="UP000676194"/>
    </source>
</evidence>
<keyword evidence="3" id="KW-1185">Reference proteome</keyword>
<sequence length="98" mass="11166">MFRTIKFGCAVAVCVLGMGFGNSARADECGCSYVLKKITVCEPVICYETRQVPYQACITQYDHCGKAYETYVTRHKEIQVKITKERHVTKYVKVPTPY</sequence>
<dbReference type="KEGG" id="tsph:KIH39_08655"/>